<sequence>MTTTIFVILRHIFNVKILHQDLINFLKIKFNALVKNQFVIIHSDLLKLNQTKWNLFSFEKEKRNLENQFTDA</sequence>
<protein>
    <submittedName>
        <fullName evidence="1">Uncharacterized protein</fullName>
    </submittedName>
</protein>
<dbReference type="Proteomes" id="UP000887458">
    <property type="component" value="Unassembled WGS sequence"/>
</dbReference>
<gene>
    <name evidence="1" type="ORF">DERP_002954</name>
</gene>
<keyword evidence="2" id="KW-1185">Reference proteome</keyword>
<evidence type="ECO:0000313" key="2">
    <source>
        <dbReference type="Proteomes" id="UP000887458"/>
    </source>
</evidence>
<organism evidence="1 2">
    <name type="scientific">Dermatophagoides pteronyssinus</name>
    <name type="common">European house dust mite</name>
    <dbReference type="NCBI Taxonomy" id="6956"/>
    <lineage>
        <taxon>Eukaryota</taxon>
        <taxon>Metazoa</taxon>
        <taxon>Ecdysozoa</taxon>
        <taxon>Arthropoda</taxon>
        <taxon>Chelicerata</taxon>
        <taxon>Arachnida</taxon>
        <taxon>Acari</taxon>
        <taxon>Acariformes</taxon>
        <taxon>Sarcoptiformes</taxon>
        <taxon>Astigmata</taxon>
        <taxon>Psoroptidia</taxon>
        <taxon>Analgoidea</taxon>
        <taxon>Pyroglyphidae</taxon>
        <taxon>Dermatophagoidinae</taxon>
        <taxon>Dermatophagoides</taxon>
    </lineage>
</organism>
<evidence type="ECO:0000313" key="1">
    <source>
        <dbReference type="EMBL" id="KAH9426854.1"/>
    </source>
</evidence>
<comment type="caution">
    <text evidence="1">The sequence shown here is derived from an EMBL/GenBank/DDBJ whole genome shotgun (WGS) entry which is preliminary data.</text>
</comment>
<reference evidence="1 2" key="1">
    <citation type="journal article" date="2018" name="J. Allergy Clin. Immunol.">
        <title>High-quality assembly of Dermatophagoides pteronyssinus genome and transcriptome reveals a wide range of novel allergens.</title>
        <authorList>
            <person name="Liu X.Y."/>
            <person name="Yang K.Y."/>
            <person name="Wang M.Q."/>
            <person name="Kwok J.S."/>
            <person name="Zeng X."/>
            <person name="Yang Z."/>
            <person name="Xiao X.J."/>
            <person name="Lau C.P."/>
            <person name="Li Y."/>
            <person name="Huang Z.M."/>
            <person name="Ba J.G."/>
            <person name="Yim A.K."/>
            <person name="Ouyang C.Y."/>
            <person name="Ngai S.M."/>
            <person name="Chan T.F."/>
            <person name="Leung E.L."/>
            <person name="Liu L."/>
            <person name="Liu Z.G."/>
            <person name="Tsui S.K."/>
        </authorList>
    </citation>
    <scope>NUCLEOTIDE SEQUENCE [LARGE SCALE GENOMIC DNA]</scope>
    <source>
        <strain evidence="1">Derp</strain>
    </source>
</reference>
<proteinExistence type="predicted"/>
<name>A0ABQ8JWA9_DERPT</name>
<reference evidence="1 2" key="2">
    <citation type="journal article" date="2022" name="Mol. Biol. Evol.">
        <title>Comparative Genomics Reveals Insights into the Divergent Evolution of Astigmatic Mites and Household Pest Adaptations.</title>
        <authorList>
            <person name="Xiong Q."/>
            <person name="Wan A.T."/>
            <person name="Liu X."/>
            <person name="Fung C.S."/>
            <person name="Xiao X."/>
            <person name="Malainual N."/>
            <person name="Hou J."/>
            <person name="Wang L."/>
            <person name="Wang M."/>
            <person name="Yang K.Y."/>
            <person name="Cui Y."/>
            <person name="Leung E.L."/>
            <person name="Nong W."/>
            <person name="Shin S.K."/>
            <person name="Au S.W."/>
            <person name="Jeong K.Y."/>
            <person name="Chew F.T."/>
            <person name="Hui J.H."/>
            <person name="Leung T.F."/>
            <person name="Tungtrongchitr A."/>
            <person name="Zhong N."/>
            <person name="Liu Z."/>
            <person name="Tsui S.K."/>
        </authorList>
    </citation>
    <scope>NUCLEOTIDE SEQUENCE [LARGE SCALE GENOMIC DNA]</scope>
    <source>
        <strain evidence="1">Derp</strain>
    </source>
</reference>
<accession>A0ABQ8JWA9</accession>
<dbReference type="EMBL" id="NJHN03000008">
    <property type="protein sequence ID" value="KAH9426854.1"/>
    <property type="molecule type" value="Genomic_DNA"/>
</dbReference>